<keyword evidence="4" id="KW-0547">Nucleotide-binding</keyword>
<comment type="caution">
    <text evidence="11">The sequence shown here is derived from an EMBL/GenBank/DDBJ whole genome shotgun (WGS) entry which is preliminary data.</text>
</comment>
<feature type="transmembrane region" description="Helical" evidence="9">
    <location>
        <begin position="28"/>
        <end position="51"/>
    </location>
</feature>
<dbReference type="Proteomes" id="UP000305792">
    <property type="component" value="Unassembled WGS sequence"/>
</dbReference>
<dbReference type="Pfam" id="PF18967">
    <property type="entry name" value="PycTM"/>
    <property type="match status" value="1"/>
</dbReference>
<gene>
    <name evidence="11" type="ORF">E9998_09155</name>
</gene>
<accession>A0A4S8PGK6</accession>
<feature type="compositionally biased region" description="Basic and acidic residues" evidence="8">
    <location>
        <begin position="1"/>
        <end position="18"/>
    </location>
</feature>
<feature type="domain" description="Pycsar effector protein" evidence="10">
    <location>
        <begin position="15"/>
        <end position="149"/>
    </location>
</feature>
<feature type="transmembrane region" description="Helical" evidence="9">
    <location>
        <begin position="57"/>
        <end position="78"/>
    </location>
</feature>
<evidence type="ECO:0000256" key="1">
    <source>
        <dbReference type="ARBA" id="ARBA00004236"/>
    </source>
</evidence>
<evidence type="ECO:0000313" key="11">
    <source>
        <dbReference type="EMBL" id="THV29640.1"/>
    </source>
</evidence>
<evidence type="ECO:0000313" key="12">
    <source>
        <dbReference type="Proteomes" id="UP000305792"/>
    </source>
</evidence>
<keyword evidence="2" id="KW-1003">Cell membrane</keyword>
<dbReference type="InterPro" id="IPR043760">
    <property type="entry name" value="PycTM_dom"/>
</dbReference>
<evidence type="ECO:0000256" key="3">
    <source>
        <dbReference type="ARBA" id="ARBA00022692"/>
    </source>
</evidence>
<evidence type="ECO:0000256" key="8">
    <source>
        <dbReference type="SAM" id="MobiDB-lite"/>
    </source>
</evidence>
<evidence type="ECO:0000256" key="7">
    <source>
        <dbReference type="ARBA" id="ARBA00023136"/>
    </source>
</evidence>
<sequence length="152" mass="15584">MNDNELRTELRERREHGRAQTQHADTKAAVLAGAVVPAVAAAIAAGALIGLPAAAAVVGWAAAALGLAVVFELGAALWPRSGGAERPDNDGVALVDGLAATTTDTHHVNLAREVLALEHIVAAKHRWLRLAFATAATAVLLAAVTVALTLTR</sequence>
<dbReference type="AlphaFoldDB" id="A0A4S8PGK6"/>
<evidence type="ECO:0000256" key="2">
    <source>
        <dbReference type="ARBA" id="ARBA00022475"/>
    </source>
</evidence>
<keyword evidence="7 9" id="KW-0472">Membrane</keyword>
<keyword evidence="6" id="KW-0051">Antiviral defense</keyword>
<keyword evidence="12" id="KW-1185">Reference proteome</keyword>
<feature type="region of interest" description="Disordered" evidence="8">
    <location>
        <begin position="1"/>
        <end position="24"/>
    </location>
</feature>
<evidence type="ECO:0000259" key="10">
    <source>
        <dbReference type="Pfam" id="PF18967"/>
    </source>
</evidence>
<evidence type="ECO:0000256" key="6">
    <source>
        <dbReference type="ARBA" id="ARBA00023118"/>
    </source>
</evidence>
<keyword evidence="5 9" id="KW-1133">Transmembrane helix</keyword>
<evidence type="ECO:0000256" key="4">
    <source>
        <dbReference type="ARBA" id="ARBA00022741"/>
    </source>
</evidence>
<feature type="transmembrane region" description="Helical" evidence="9">
    <location>
        <begin position="127"/>
        <end position="150"/>
    </location>
</feature>
<organism evidence="11 12">
    <name type="scientific">Glycomyces paridis</name>
    <dbReference type="NCBI Taxonomy" id="2126555"/>
    <lineage>
        <taxon>Bacteria</taxon>
        <taxon>Bacillati</taxon>
        <taxon>Actinomycetota</taxon>
        <taxon>Actinomycetes</taxon>
        <taxon>Glycomycetales</taxon>
        <taxon>Glycomycetaceae</taxon>
        <taxon>Glycomyces</taxon>
    </lineage>
</organism>
<reference evidence="11 12" key="1">
    <citation type="journal article" date="2018" name="Int. J. Syst. Evol. Microbiol.">
        <title>Glycomyces paridis sp. nov., isolated from the medicinal plant Paris polyphylla.</title>
        <authorList>
            <person name="Fang X.M."/>
            <person name="Bai J.L."/>
            <person name="Su J."/>
            <person name="Zhao L.L."/>
            <person name="Liu H.Y."/>
            <person name="Ma B.P."/>
            <person name="Zhang Y.Q."/>
            <person name="Yu L.Y."/>
        </authorList>
    </citation>
    <scope>NUCLEOTIDE SEQUENCE [LARGE SCALE GENOMIC DNA]</scope>
    <source>
        <strain evidence="11 12">CPCC 204357</strain>
    </source>
</reference>
<evidence type="ECO:0000256" key="9">
    <source>
        <dbReference type="SAM" id="Phobius"/>
    </source>
</evidence>
<proteinExistence type="predicted"/>
<evidence type="ECO:0000256" key="5">
    <source>
        <dbReference type="ARBA" id="ARBA00022989"/>
    </source>
</evidence>
<protein>
    <recommendedName>
        <fullName evidence="10">Pycsar effector protein domain-containing protein</fullName>
    </recommendedName>
</protein>
<dbReference type="RefSeq" id="WP_136529383.1">
    <property type="nucleotide sequence ID" value="NZ_STGX01000005.1"/>
</dbReference>
<name>A0A4S8PGK6_9ACTN</name>
<keyword evidence="3 9" id="KW-0812">Transmembrane</keyword>
<comment type="subcellular location">
    <subcellularLocation>
        <location evidence="1">Cell membrane</location>
    </subcellularLocation>
</comment>
<dbReference type="EMBL" id="STGX01000005">
    <property type="protein sequence ID" value="THV29640.1"/>
    <property type="molecule type" value="Genomic_DNA"/>
</dbReference>